<evidence type="ECO:0000256" key="6">
    <source>
        <dbReference type="SAM" id="MobiDB-lite"/>
    </source>
</evidence>
<organism evidence="8 9">
    <name type="scientific">Aspergillus campestris (strain IBT 28561)</name>
    <dbReference type="NCBI Taxonomy" id="1392248"/>
    <lineage>
        <taxon>Eukaryota</taxon>
        <taxon>Fungi</taxon>
        <taxon>Dikarya</taxon>
        <taxon>Ascomycota</taxon>
        <taxon>Pezizomycotina</taxon>
        <taxon>Eurotiomycetes</taxon>
        <taxon>Eurotiomycetidae</taxon>
        <taxon>Eurotiales</taxon>
        <taxon>Aspergillaceae</taxon>
        <taxon>Aspergillus</taxon>
        <taxon>Aspergillus subgen. Circumdati</taxon>
    </lineage>
</organism>
<dbReference type="GeneID" id="36540394"/>
<dbReference type="SUPFAM" id="SSF57701">
    <property type="entry name" value="Zn2/Cys6 DNA-binding domain"/>
    <property type="match status" value="1"/>
</dbReference>
<gene>
    <name evidence="8" type="ORF">P168DRAFT_166424</name>
</gene>
<dbReference type="InterPro" id="IPR036864">
    <property type="entry name" value="Zn2-C6_fun-type_DNA-bd_sf"/>
</dbReference>
<feature type="compositionally biased region" description="Polar residues" evidence="6">
    <location>
        <begin position="167"/>
        <end position="176"/>
    </location>
</feature>
<dbReference type="EMBL" id="MSFM01000007">
    <property type="protein sequence ID" value="PKY03602.1"/>
    <property type="molecule type" value="Genomic_DNA"/>
</dbReference>
<evidence type="ECO:0000313" key="9">
    <source>
        <dbReference type="Proteomes" id="UP000234254"/>
    </source>
</evidence>
<keyword evidence="1" id="KW-0479">Metal-binding</keyword>
<sequence length="806" mass="89049">MTGANMVLEDIPLAHDDGVTQPQLSRPGVVRKKFAKPPVKVACLTCRASRTRCDGQDPCSNVGPKSIFLYWKNIHSSSILHFVFYLISPSFGGEGRLRCFRSSTPKPPRSHRMPYRTSSHPRIQIAHADTIVFIKCLSKKKKCSYLPSKRGGPRKKKKASFSPEGGTRQNETQTPAIVSASSSFDDSSGMFGQIDVLSMPGAGLRSLDFSSDVHSMFANFFVQNDGSCAHVQMGPTPSPSNVSSNAWVRTYASESEILNAYYTFIHLYFPILPPRETLPSPDRPVECVGSYSESPSEEPILVYRPCSPLSLAISAILALVPHPQDPEPSSPVSATRRRTYAHAFAQLATAKVESDCELQDSSTDPAQALSNDRPQIGRDVFHPRTPVILEAVLALLILSIYEYTQRGNLLKMRYRSGQALAIALDMNLHALGEEHDDFAEARRRAWWMTYYCVLQGSIVSTTPLSIIANDPQFVTPYPRFSTDPDGWSVLMQAQQVLVSATQFVIDLNKCIGTRTNMHFIYERMRQLDSWASTALAQSNLLPIAPQPVNCGDEMEYTTAQSIRAISRIKICSSQIKIHRFRAFSDIPIFIKKHCDLTAANANNNSAPAKTTKACKAEEGISTISCPCSSLDSFQASSSSENSASSNSSTSSDYQPVSQYSFSSGFPFTSQYSARVCLKASILLSRMFQSLPFPQPVYDGHEDQQGSQQILPAGQPPRTMPSFACCLMQGSYAMLMIFYKARVERQLSPPELTTSNSSSPSERLLKELRQGLERIIASVSNYAIAFEALDGMRDEIEGAYHTAFYQA</sequence>
<comment type="caution">
    <text evidence="8">The sequence shown here is derived from an EMBL/GenBank/DDBJ whole genome shotgun (WGS) entry which is preliminary data.</text>
</comment>
<keyword evidence="5" id="KW-0539">Nucleus</keyword>
<evidence type="ECO:0000256" key="5">
    <source>
        <dbReference type="ARBA" id="ARBA00023242"/>
    </source>
</evidence>
<feature type="region of interest" description="Disordered" evidence="6">
    <location>
        <begin position="147"/>
        <end position="176"/>
    </location>
</feature>
<reference evidence="8" key="1">
    <citation type="submission" date="2016-12" db="EMBL/GenBank/DDBJ databases">
        <title>The genomes of Aspergillus section Nigri reveals drivers in fungal speciation.</title>
        <authorList>
            <consortium name="DOE Joint Genome Institute"/>
            <person name="Vesth T.C."/>
            <person name="Nybo J."/>
            <person name="Theobald S."/>
            <person name="Brandl J."/>
            <person name="Frisvad J.C."/>
            <person name="Nielsen K.F."/>
            <person name="Lyhne E.K."/>
            <person name="Kogle M.E."/>
            <person name="Kuo A."/>
            <person name="Riley R."/>
            <person name="Clum A."/>
            <person name="Nolan M."/>
            <person name="Lipzen A."/>
            <person name="Salamov A."/>
            <person name="Henrissat B."/>
            <person name="Wiebenga A."/>
            <person name="De vries R.P."/>
            <person name="Grigoriev I.V."/>
            <person name="Mortensen U.H."/>
            <person name="Andersen M.R."/>
            <person name="Baker S.E."/>
        </authorList>
    </citation>
    <scope>NUCLEOTIDE SEQUENCE</scope>
    <source>
        <strain evidence="8">IBT 28561</strain>
    </source>
</reference>
<dbReference type="RefSeq" id="XP_024692196.1">
    <property type="nucleotide sequence ID" value="XM_024832871.1"/>
</dbReference>
<evidence type="ECO:0000313" key="8">
    <source>
        <dbReference type="EMBL" id="PKY03602.1"/>
    </source>
</evidence>
<dbReference type="PANTHER" id="PTHR47431:SF5">
    <property type="entry name" value="ZN(II)2CYS6 TRANSCRIPTION FACTOR (EUROFUNG)"/>
    <property type="match status" value="1"/>
</dbReference>
<dbReference type="PANTHER" id="PTHR47431">
    <property type="entry name" value="ZN(II)2CYS6 TRANSCRIPTION FACTOR (EUROFUNG)-RELATED"/>
    <property type="match status" value="1"/>
</dbReference>
<feature type="compositionally biased region" description="Polar residues" evidence="6">
    <location>
        <begin position="359"/>
        <end position="373"/>
    </location>
</feature>
<keyword evidence="9" id="KW-1185">Reference proteome</keyword>
<dbReference type="GO" id="GO:0000981">
    <property type="term" value="F:DNA-binding transcription factor activity, RNA polymerase II-specific"/>
    <property type="evidence" value="ECO:0007669"/>
    <property type="project" value="InterPro"/>
</dbReference>
<dbReference type="OrthoDB" id="10250282at2759"/>
<keyword evidence="3" id="KW-0238">DNA-binding</keyword>
<dbReference type="VEuPathDB" id="FungiDB:P168DRAFT_166424"/>
<protein>
    <recommendedName>
        <fullName evidence="7">Xylanolytic transcriptional activator regulatory domain-containing protein</fullName>
    </recommendedName>
</protein>
<dbReference type="GO" id="GO:0003677">
    <property type="term" value="F:DNA binding"/>
    <property type="evidence" value="ECO:0007669"/>
    <property type="project" value="UniProtKB-KW"/>
</dbReference>
<dbReference type="InterPro" id="IPR007219">
    <property type="entry name" value="XnlR_reg_dom"/>
</dbReference>
<dbReference type="InterPro" id="IPR001138">
    <property type="entry name" value="Zn2Cys6_DnaBD"/>
</dbReference>
<feature type="domain" description="Xylanolytic transcriptional activator regulatory" evidence="7">
    <location>
        <begin position="384"/>
        <end position="452"/>
    </location>
</feature>
<keyword evidence="2" id="KW-0805">Transcription regulation</keyword>
<evidence type="ECO:0000256" key="3">
    <source>
        <dbReference type="ARBA" id="ARBA00023125"/>
    </source>
</evidence>
<dbReference type="CDD" id="cd00067">
    <property type="entry name" value="GAL4"/>
    <property type="match status" value="1"/>
</dbReference>
<dbReference type="Gene3D" id="4.10.240.10">
    <property type="entry name" value="Zn(2)-C6 fungal-type DNA-binding domain"/>
    <property type="match status" value="1"/>
</dbReference>
<dbReference type="CDD" id="cd12148">
    <property type="entry name" value="fungal_TF_MHR"/>
    <property type="match status" value="1"/>
</dbReference>
<evidence type="ECO:0000259" key="7">
    <source>
        <dbReference type="Pfam" id="PF04082"/>
    </source>
</evidence>
<keyword evidence="4" id="KW-0804">Transcription</keyword>
<dbReference type="Pfam" id="PF04082">
    <property type="entry name" value="Fungal_trans"/>
    <property type="match status" value="1"/>
</dbReference>
<proteinExistence type="predicted"/>
<evidence type="ECO:0000256" key="1">
    <source>
        <dbReference type="ARBA" id="ARBA00022723"/>
    </source>
</evidence>
<evidence type="ECO:0000256" key="4">
    <source>
        <dbReference type="ARBA" id="ARBA00023163"/>
    </source>
</evidence>
<accession>A0A2I1D159</accession>
<dbReference type="AlphaFoldDB" id="A0A2I1D159"/>
<dbReference type="Proteomes" id="UP000234254">
    <property type="component" value="Unassembled WGS sequence"/>
</dbReference>
<evidence type="ECO:0000256" key="2">
    <source>
        <dbReference type="ARBA" id="ARBA00023015"/>
    </source>
</evidence>
<dbReference type="GO" id="GO:0006351">
    <property type="term" value="P:DNA-templated transcription"/>
    <property type="evidence" value="ECO:0007669"/>
    <property type="project" value="InterPro"/>
</dbReference>
<name>A0A2I1D159_ASPC2</name>
<dbReference type="GO" id="GO:0008270">
    <property type="term" value="F:zinc ion binding"/>
    <property type="evidence" value="ECO:0007669"/>
    <property type="project" value="InterPro"/>
</dbReference>
<feature type="region of interest" description="Disordered" evidence="6">
    <location>
        <begin position="355"/>
        <end position="375"/>
    </location>
</feature>
<dbReference type="GO" id="GO:0009893">
    <property type="term" value="P:positive regulation of metabolic process"/>
    <property type="evidence" value="ECO:0007669"/>
    <property type="project" value="UniProtKB-ARBA"/>
</dbReference>